<dbReference type="RefSeq" id="YP_009004262.1">
    <property type="nucleotide sequence ID" value="NC_023549.1"/>
</dbReference>
<proteinExistence type="predicted"/>
<evidence type="ECO:0000313" key="2">
    <source>
        <dbReference type="Proteomes" id="UP000017651"/>
    </source>
</evidence>
<gene>
    <name evidence="1" type="ORF">CN1A_50</name>
</gene>
<evidence type="ECO:0000313" key="1">
    <source>
        <dbReference type="EMBL" id="AGY47159.1"/>
    </source>
</evidence>
<name>U5PTF1_9CAUD</name>
<dbReference type="Proteomes" id="UP000017651">
    <property type="component" value="Segment"/>
</dbReference>
<dbReference type="GeneID" id="18506570"/>
<sequence>MATLILPKSGDEQWGNSVNLAITGIFNRVEGIIPAITTLSNRTQFFLERDKDGAYIVRKA</sequence>
<protein>
    <submittedName>
        <fullName evidence="1">Uncharacterized protein</fullName>
    </submittedName>
</protein>
<organism evidence="1 2">
    <name type="scientific">Clavibacter phage CN1A</name>
    <dbReference type="NCBI Taxonomy" id="1406793"/>
    <lineage>
        <taxon>Viruses</taxon>
        <taxon>Duplodnaviria</taxon>
        <taxon>Heunggongvirae</taxon>
        <taxon>Uroviricota</taxon>
        <taxon>Caudoviricetes</taxon>
        <taxon>Cinunavirus</taxon>
        <taxon>Cinunavirus CN1A</taxon>
    </lineage>
</organism>
<keyword evidence="2" id="KW-1185">Reference proteome</keyword>
<accession>U5PTF1</accession>
<dbReference type="EMBL" id="KF669650">
    <property type="protein sequence ID" value="AGY47159.1"/>
    <property type="molecule type" value="Genomic_DNA"/>
</dbReference>
<reference evidence="1 2" key="1">
    <citation type="journal article" date="2013" name="Genome Announc.">
        <title>Complete Genome of Clavibacter michiganensis subsp. sepedonicusis Siphophage CN1A.</title>
        <authorList>
            <person name="Kongari R.R."/>
            <person name="Yao G.W."/>
            <person name="Chamakura K.R."/>
            <person name="Kuty Everett G.F."/>
        </authorList>
    </citation>
    <scope>NUCLEOTIDE SEQUENCE [LARGE SCALE GENOMIC DNA]</scope>
</reference>
<dbReference type="KEGG" id="vg:18506570"/>